<comment type="caution">
    <text evidence="3">The sequence shown here is derived from an EMBL/GenBank/DDBJ whole genome shotgun (WGS) entry which is preliminary data.</text>
</comment>
<dbReference type="AlphaFoldDB" id="A0AAU9JYR8"/>
<organism evidence="3 4">
    <name type="scientific">Blepharisma stoltei</name>
    <dbReference type="NCBI Taxonomy" id="1481888"/>
    <lineage>
        <taxon>Eukaryota</taxon>
        <taxon>Sar</taxon>
        <taxon>Alveolata</taxon>
        <taxon>Ciliophora</taxon>
        <taxon>Postciliodesmatophora</taxon>
        <taxon>Heterotrichea</taxon>
        <taxon>Heterotrichida</taxon>
        <taxon>Blepharismidae</taxon>
        <taxon>Blepharisma</taxon>
    </lineage>
</organism>
<dbReference type="InterPro" id="IPR002013">
    <property type="entry name" value="SAC_dom"/>
</dbReference>
<dbReference type="PROSITE" id="PS50275">
    <property type="entry name" value="SAC"/>
    <property type="match status" value="1"/>
</dbReference>
<gene>
    <name evidence="3" type="ORF">BSTOLATCC_MIC53208</name>
</gene>
<proteinExistence type="predicted"/>
<dbReference type="GO" id="GO:0043812">
    <property type="term" value="F:phosphatidylinositol-4-phosphate phosphatase activity"/>
    <property type="evidence" value="ECO:0007669"/>
    <property type="project" value="TreeGrafter"/>
</dbReference>
<dbReference type="PANTHER" id="PTHR45662">
    <property type="entry name" value="PHOSPHATIDYLINOSITIDE PHOSPHATASE SAC1"/>
    <property type="match status" value="1"/>
</dbReference>
<keyword evidence="1" id="KW-0472">Membrane</keyword>
<dbReference type="GO" id="GO:0046856">
    <property type="term" value="P:phosphatidylinositol dephosphorylation"/>
    <property type="evidence" value="ECO:0007669"/>
    <property type="project" value="TreeGrafter"/>
</dbReference>
<dbReference type="Proteomes" id="UP001162131">
    <property type="component" value="Unassembled WGS sequence"/>
</dbReference>
<accession>A0AAU9JYR8</accession>
<dbReference type="PANTHER" id="PTHR45662:SF2">
    <property type="entry name" value="PHOSPHATIDYLINOSITOL-3-PHOSPHATASE SAC1"/>
    <property type="match status" value="1"/>
</dbReference>
<evidence type="ECO:0000256" key="1">
    <source>
        <dbReference type="SAM" id="Phobius"/>
    </source>
</evidence>
<feature type="domain" description="SAC" evidence="2">
    <location>
        <begin position="114"/>
        <end position="457"/>
    </location>
</feature>
<protein>
    <recommendedName>
        <fullName evidence="2">SAC domain-containing protein</fullName>
    </recommendedName>
</protein>
<feature type="transmembrane region" description="Helical" evidence="1">
    <location>
        <begin position="521"/>
        <end position="543"/>
    </location>
</feature>
<reference evidence="3" key="1">
    <citation type="submission" date="2021-09" db="EMBL/GenBank/DDBJ databases">
        <authorList>
            <consortium name="AG Swart"/>
            <person name="Singh M."/>
            <person name="Singh A."/>
            <person name="Seah K."/>
            <person name="Emmerich C."/>
        </authorList>
    </citation>
    <scope>NUCLEOTIDE SEQUENCE</scope>
    <source>
        <strain evidence="3">ATCC30299</strain>
    </source>
</reference>
<feature type="transmembrane region" description="Helical" evidence="1">
    <location>
        <begin position="549"/>
        <end position="566"/>
    </location>
</feature>
<keyword evidence="1" id="KW-1133">Transmembrane helix</keyword>
<keyword evidence="1" id="KW-0812">Transmembrane</keyword>
<dbReference type="GO" id="GO:0005783">
    <property type="term" value="C:endoplasmic reticulum"/>
    <property type="evidence" value="ECO:0007669"/>
    <property type="project" value="TreeGrafter"/>
</dbReference>
<evidence type="ECO:0000259" key="2">
    <source>
        <dbReference type="PROSITE" id="PS50275"/>
    </source>
</evidence>
<evidence type="ECO:0000313" key="3">
    <source>
        <dbReference type="EMBL" id="CAG9331129.1"/>
    </source>
</evidence>
<keyword evidence="4" id="KW-1185">Reference proteome</keyword>
<dbReference type="Pfam" id="PF02383">
    <property type="entry name" value="Syja_N"/>
    <property type="match status" value="1"/>
</dbReference>
<evidence type="ECO:0000313" key="4">
    <source>
        <dbReference type="Proteomes" id="UP001162131"/>
    </source>
</evidence>
<sequence length="581" mass="66558">MQKPNFLVISTSNFLALQSSASDSTVIINRASGSITVEPKQTLPHTTPIECYGFLGISHFSASKYLIAISQVQTVGRIKDCFIYQIKEIDFIPYRLSMDDLPECKEDKAFMKMLHSVIHTNSFYFSYNYDITDTIQKISNFSEHEKSLSPWERAEKRFFWNYSMCQDFIQAGVHELILPVMNGFARVETVNYKGNSLDYALISRRDHRRNGTRFNTRGLDSAGNAVNFVETEQIIGLWKDRDFVICSYVQTRGSIPMLWSQKPNLAWTPKPKINGSVQQNEESSGLHLTELMEKYGGVTLVNLIDKKGSQNAIGTAFTDLYHVHSNEKLNYEWFDFHGECKKMKWENIARLLHSVAKKIESYGYCQVSTGENDYMIHSQVYRKQSGIFRTNCMDCLDRTNVVQSVFARNSLHSQLNGLGIGDKATGQAFQPFPEELEKCFRECWVQNADRLSILYSGTPAQKTDFTRTGKRTIKGALDDGKYSLQRFVINNFLDGANQNAWDSFLGKITPKKAKEKMKWKYMTLLKFMLILMAAIWFSIWTANHSAGNFAFWFIFVFCFGISLKMLKSNGSKLVDKPIINT</sequence>
<name>A0AAU9JYR8_9CILI</name>
<dbReference type="EMBL" id="CAJZBQ010000053">
    <property type="protein sequence ID" value="CAG9331129.1"/>
    <property type="molecule type" value="Genomic_DNA"/>
</dbReference>